<protein>
    <submittedName>
        <fullName evidence="2">Uncharacterized protein</fullName>
    </submittedName>
</protein>
<dbReference type="OrthoDB" id="2389680at2759"/>
<keyword evidence="1" id="KW-0175">Coiled coil</keyword>
<keyword evidence="3" id="KW-1185">Reference proteome</keyword>
<dbReference type="Proteomes" id="UP000265703">
    <property type="component" value="Unassembled WGS sequence"/>
</dbReference>
<accession>A0A397TRG9</accession>
<evidence type="ECO:0000313" key="2">
    <source>
        <dbReference type="EMBL" id="RIA99506.1"/>
    </source>
</evidence>
<name>A0A397TRG9_9GLOM</name>
<evidence type="ECO:0000256" key="1">
    <source>
        <dbReference type="SAM" id="Coils"/>
    </source>
</evidence>
<gene>
    <name evidence="2" type="ORF">C1645_811298</name>
</gene>
<sequence>MLTKNLSCYFFKLTKFSWKKIPVQIHNHSNLSTGKNGFSHIMIDTSELNDFPEAQKIATRKIFEFQNKMWEEMFKYQIKYRDDMWKIKNDEILKFQKEKEDEKINLLKENEVEIKKLLKEYEDMKINLNIQIEKLQQEVKQHIQSLLYIKYMCNIKGALDFIHTQILENKHSLFTESMDKSLQYLSQDKEFTKLLQKTCKDNNIQYDGIQKCMNSLYQTALKTFHARERKVIINAQNWSPNEVLLLGVIFHHYKIPFLYYDDDNSKAIYPYKLE</sequence>
<organism evidence="2 3">
    <name type="scientific">Glomus cerebriforme</name>
    <dbReference type="NCBI Taxonomy" id="658196"/>
    <lineage>
        <taxon>Eukaryota</taxon>
        <taxon>Fungi</taxon>
        <taxon>Fungi incertae sedis</taxon>
        <taxon>Mucoromycota</taxon>
        <taxon>Glomeromycotina</taxon>
        <taxon>Glomeromycetes</taxon>
        <taxon>Glomerales</taxon>
        <taxon>Glomeraceae</taxon>
        <taxon>Glomus</taxon>
    </lineage>
</organism>
<evidence type="ECO:0000313" key="3">
    <source>
        <dbReference type="Proteomes" id="UP000265703"/>
    </source>
</evidence>
<dbReference type="AlphaFoldDB" id="A0A397TRG9"/>
<reference evidence="2 3" key="1">
    <citation type="submission" date="2018-06" db="EMBL/GenBank/DDBJ databases">
        <title>Comparative genomics reveals the genomic features of Rhizophagus irregularis, R. cerebriforme, R. diaphanum and Gigaspora rosea, and their symbiotic lifestyle signature.</title>
        <authorList>
            <person name="Morin E."/>
            <person name="San Clemente H."/>
            <person name="Chen E.C.H."/>
            <person name="De La Providencia I."/>
            <person name="Hainaut M."/>
            <person name="Kuo A."/>
            <person name="Kohler A."/>
            <person name="Murat C."/>
            <person name="Tang N."/>
            <person name="Roy S."/>
            <person name="Loubradou J."/>
            <person name="Henrissat B."/>
            <person name="Grigoriev I.V."/>
            <person name="Corradi N."/>
            <person name="Roux C."/>
            <person name="Martin F.M."/>
        </authorList>
    </citation>
    <scope>NUCLEOTIDE SEQUENCE [LARGE SCALE GENOMIC DNA]</scope>
    <source>
        <strain evidence="2 3">DAOM 227022</strain>
    </source>
</reference>
<feature type="coiled-coil region" evidence="1">
    <location>
        <begin position="104"/>
        <end position="145"/>
    </location>
</feature>
<proteinExistence type="predicted"/>
<dbReference type="EMBL" id="QKYT01000003">
    <property type="protein sequence ID" value="RIA99506.1"/>
    <property type="molecule type" value="Genomic_DNA"/>
</dbReference>
<comment type="caution">
    <text evidence="2">The sequence shown here is derived from an EMBL/GenBank/DDBJ whole genome shotgun (WGS) entry which is preliminary data.</text>
</comment>